<keyword evidence="2" id="KW-1185">Reference proteome</keyword>
<accession>A0ABQ6QK84</accession>
<comment type="caution">
    <text evidence="1">The sequence shown here is derived from an EMBL/GenBank/DDBJ whole genome shotgun (WGS) entry which is preliminary data.</text>
</comment>
<dbReference type="Proteomes" id="UP001342631">
    <property type="component" value="Unassembled WGS sequence"/>
</dbReference>
<reference evidence="1 2" key="1">
    <citation type="journal article" date="2024" name="Arch. Microbiol.">
        <title>Corallococcus caeni sp. nov., a novel myxobacterium isolated from activated sludge.</title>
        <authorList>
            <person name="Tomita S."/>
            <person name="Nakai R."/>
            <person name="Kuroda K."/>
            <person name="Kurashita H."/>
            <person name="Hatamoto M."/>
            <person name="Yamaguchi T."/>
            <person name="Narihiro T."/>
        </authorList>
    </citation>
    <scope>NUCLEOTIDE SEQUENCE [LARGE SCALE GENOMIC DNA]</scope>
    <source>
        <strain evidence="1 2">NO1</strain>
    </source>
</reference>
<evidence type="ECO:0000313" key="2">
    <source>
        <dbReference type="Proteomes" id="UP001342631"/>
    </source>
</evidence>
<evidence type="ECO:0000313" key="1">
    <source>
        <dbReference type="EMBL" id="GMU04094.1"/>
    </source>
</evidence>
<organism evidence="1 2">
    <name type="scientific">Corallococcus caeni</name>
    <dbReference type="NCBI Taxonomy" id="3082388"/>
    <lineage>
        <taxon>Bacteria</taxon>
        <taxon>Pseudomonadati</taxon>
        <taxon>Myxococcota</taxon>
        <taxon>Myxococcia</taxon>
        <taxon>Myxococcales</taxon>
        <taxon>Cystobacterineae</taxon>
        <taxon>Myxococcaceae</taxon>
        <taxon>Corallococcus</taxon>
    </lineage>
</organism>
<evidence type="ECO:0008006" key="3">
    <source>
        <dbReference type="Google" id="ProtNLM"/>
    </source>
</evidence>
<dbReference type="EMBL" id="BTTX01000001">
    <property type="protein sequence ID" value="GMU04094.1"/>
    <property type="molecule type" value="Genomic_DNA"/>
</dbReference>
<protein>
    <recommendedName>
        <fullName evidence="3">Secreted protein</fullName>
    </recommendedName>
</protein>
<name>A0ABQ6QK84_9BACT</name>
<sequence length="73" mass="8058">MFPWIRVAGALRTSIARMCHPSAVLDVRPFFACAREVPGPPLRWKGGPFHVQREARYGTRSHASCQAMPVPGA</sequence>
<proteinExistence type="predicted"/>
<dbReference type="RefSeq" id="WP_338266601.1">
    <property type="nucleotide sequence ID" value="NZ_BTTW01000006.1"/>
</dbReference>
<gene>
    <name evidence="1" type="ORF">ASNO1_03460</name>
</gene>